<dbReference type="OrthoDB" id="9814490at2"/>
<reference evidence="3 4" key="1">
    <citation type="submission" date="2015-07" db="EMBL/GenBank/DDBJ databases">
        <title>The draft genome sequence of Leadbetterella sp. JN14-9.</title>
        <authorList>
            <person name="Liu Y."/>
            <person name="Du J."/>
            <person name="Shao Z."/>
        </authorList>
    </citation>
    <scope>NUCLEOTIDE SEQUENCE [LARGE SCALE GENOMIC DNA]</scope>
    <source>
        <strain evidence="3 4">JN14-9</strain>
    </source>
</reference>
<evidence type="ECO:0000313" key="3">
    <source>
        <dbReference type="EMBL" id="KPM49564.1"/>
    </source>
</evidence>
<keyword evidence="4" id="KW-1185">Reference proteome</keyword>
<proteinExistence type="inferred from homology"/>
<evidence type="ECO:0000256" key="1">
    <source>
        <dbReference type="ARBA" id="ARBA00007274"/>
    </source>
</evidence>
<dbReference type="PANTHER" id="PTHR23416">
    <property type="entry name" value="SIALIC ACID SYNTHASE-RELATED"/>
    <property type="match status" value="1"/>
</dbReference>
<accession>A0A0N8HA97</accession>
<dbReference type="GO" id="GO:0008374">
    <property type="term" value="F:O-acyltransferase activity"/>
    <property type="evidence" value="ECO:0007669"/>
    <property type="project" value="TreeGrafter"/>
</dbReference>
<keyword evidence="2 3" id="KW-0808">Transferase</keyword>
<name>A0A0N8HA97_9BACT</name>
<dbReference type="PATRIC" id="fig|1605367.3.peg.1923"/>
<dbReference type="RefSeq" id="WP_055143768.1">
    <property type="nucleotide sequence ID" value="NZ_JXSZ01000005.1"/>
</dbReference>
<comment type="caution">
    <text evidence="3">The sequence shown here is derived from an EMBL/GenBank/DDBJ whole genome shotgun (WGS) entry which is preliminary data.</text>
</comment>
<dbReference type="InterPro" id="IPR051159">
    <property type="entry name" value="Hexapeptide_acetyltransf"/>
</dbReference>
<evidence type="ECO:0000313" key="4">
    <source>
        <dbReference type="Proteomes" id="UP000050454"/>
    </source>
</evidence>
<dbReference type="NCBIfam" id="NF007797">
    <property type="entry name" value="PRK10502.1"/>
    <property type="match status" value="1"/>
</dbReference>
<dbReference type="InterPro" id="IPR011004">
    <property type="entry name" value="Trimer_LpxA-like_sf"/>
</dbReference>
<evidence type="ECO:0000256" key="2">
    <source>
        <dbReference type="ARBA" id="ARBA00022679"/>
    </source>
</evidence>
<dbReference type="CDD" id="cd05825">
    <property type="entry name" value="LbH_wcaF_like"/>
    <property type="match status" value="1"/>
</dbReference>
<protein>
    <submittedName>
        <fullName evidence="3">Acyl transferase</fullName>
    </submittedName>
</protein>
<comment type="similarity">
    <text evidence="1">Belongs to the transferase hexapeptide repeat family.</text>
</comment>
<organism evidence="3 4">
    <name type="scientific">Jiulongibacter sediminis</name>
    <dbReference type="NCBI Taxonomy" id="1605367"/>
    <lineage>
        <taxon>Bacteria</taxon>
        <taxon>Pseudomonadati</taxon>
        <taxon>Bacteroidota</taxon>
        <taxon>Cytophagia</taxon>
        <taxon>Cytophagales</taxon>
        <taxon>Leadbetterellaceae</taxon>
        <taxon>Jiulongibacter</taxon>
    </lineage>
</organism>
<dbReference type="Proteomes" id="UP000050454">
    <property type="component" value="Unassembled WGS sequence"/>
</dbReference>
<gene>
    <name evidence="3" type="ORF">AFM12_02900</name>
</gene>
<dbReference type="STRING" id="1605367.AFM12_02900"/>
<dbReference type="EMBL" id="LGTQ01000005">
    <property type="protein sequence ID" value="KPM49564.1"/>
    <property type="molecule type" value="Genomic_DNA"/>
</dbReference>
<dbReference type="AlphaFoldDB" id="A0A0N8HA97"/>
<dbReference type="SUPFAM" id="SSF51161">
    <property type="entry name" value="Trimeric LpxA-like enzymes"/>
    <property type="match status" value="1"/>
</dbReference>
<sequence length="183" mass="20644">MKQVDLSKYDNSWYKPGSILKRISWYIFGRVFVYTYLPIPIKAKILVLKFFGAKIGKGVVIKPKVNIKYPWFLEVGENTWIGESVWIDNLIKIRIGKNCCISQGALLLSGNHDYKSSTFDLMTNEIVLEDGVWVSANSLVTGGVTMRSHSFLTAGSVLSKSTAAYEIWQGNPATFLKKREIVK</sequence>
<dbReference type="PANTHER" id="PTHR23416:SF23">
    <property type="entry name" value="ACETYLTRANSFERASE C18B11.09C-RELATED"/>
    <property type="match status" value="1"/>
</dbReference>
<dbReference type="Gene3D" id="2.160.10.10">
    <property type="entry name" value="Hexapeptide repeat proteins"/>
    <property type="match status" value="1"/>
</dbReference>
<dbReference type="GO" id="GO:0005829">
    <property type="term" value="C:cytosol"/>
    <property type="evidence" value="ECO:0007669"/>
    <property type="project" value="TreeGrafter"/>
</dbReference>